<dbReference type="Gene3D" id="3.30.450.20">
    <property type="entry name" value="PAS domain"/>
    <property type="match status" value="3"/>
</dbReference>
<feature type="domain" description="PAS" evidence="2">
    <location>
        <begin position="249"/>
        <end position="320"/>
    </location>
</feature>
<feature type="domain" description="PAS" evidence="2">
    <location>
        <begin position="126"/>
        <end position="165"/>
    </location>
</feature>
<protein>
    <submittedName>
        <fullName evidence="6">EAL domain-containing protein</fullName>
    </submittedName>
</protein>
<dbReference type="InterPro" id="IPR000160">
    <property type="entry name" value="GGDEF_dom"/>
</dbReference>
<keyword evidence="7" id="KW-1185">Reference proteome</keyword>
<dbReference type="InterPro" id="IPR035919">
    <property type="entry name" value="EAL_sf"/>
</dbReference>
<evidence type="ECO:0000259" key="2">
    <source>
        <dbReference type="PROSITE" id="PS50112"/>
    </source>
</evidence>
<evidence type="ECO:0000256" key="1">
    <source>
        <dbReference type="SAM" id="Coils"/>
    </source>
</evidence>
<dbReference type="InterPro" id="IPR000014">
    <property type="entry name" value="PAS"/>
</dbReference>
<dbReference type="SMART" id="SM00091">
    <property type="entry name" value="PAS"/>
    <property type="match status" value="3"/>
</dbReference>
<dbReference type="InterPro" id="IPR013656">
    <property type="entry name" value="PAS_4"/>
</dbReference>
<dbReference type="Pfam" id="PF08448">
    <property type="entry name" value="PAS_4"/>
    <property type="match status" value="2"/>
</dbReference>
<dbReference type="SUPFAM" id="SSF55785">
    <property type="entry name" value="PYP-like sensor domain (PAS domain)"/>
    <property type="match status" value="3"/>
</dbReference>
<dbReference type="PANTHER" id="PTHR44757">
    <property type="entry name" value="DIGUANYLATE CYCLASE DGCP"/>
    <property type="match status" value="1"/>
</dbReference>
<dbReference type="NCBIfam" id="TIGR00254">
    <property type="entry name" value="GGDEF"/>
    <property type="match status" value="1"/>
</dbReference>
<dbReference type="EMBL" id="JAMKFE010000009">
    <property type="protein sequence ID" value="MCM5680982.1"/>
    <property type="molecule type" value="Genomic_DNA"/>
</dbReference>
<feature type="domain" description="PAS" evidence="2">
    <location>
        <begin position="2"/>
        <end position="60"/>
    </location>
</feature>
<dbReference type="InterPro" id="IPR029787">
    <property type="entry name" value="Nucleotide_cyclase"/>
</dbReference>
<dbReference type="Gene3D" id="3.30.70.270">
    <property type="match status" value="1"/>
</dbReference>
<gene>
    <name evidence="6" type="ORF">M8A51_15765</name>
</gene>
<dbReference type="Proteomes" id="UP001165541">
    <property type="component" value="Unassembled WGS sequence"/>
</dbReference>
<sequence>MIPAQVQPLIDGMLEAVWLVDTIDLRVVAANQAAEMLLGVPAGSLHGRPAVDLIATPEDQAFWEDAAAGLGDRILSETLVTHADGRSVPVERRISRLWLGPDWSAYLVALRDRSEQQQAEDELEKLIAELRATLESTADGILALDMHGAIRGYNQRFAELWGLPRALLTRRDDQAVYAWMQHGVVDREGYEQRLALIAQSPLVEASDTLVLRSGKVLERSTLPQYSRGQPIGRVYSFRDITQRLASESRLQLAAKVFEASLDAIIVADAAGRVVAANPSCERLIGCSRQSMTGRHLRELLLEPDNRDVLEQVRERLKVQGYWEGELRHFQQQGVGGPCHVAMVRLPDESGRTLHYIAFVKDLTDKMAAKRRIEELAYTDALTGLPNRLVLGERVEFAIALARRDSQPFAVLFVDLDRFKHINDSLGHLFGDRVLVEVAHRIRSCLREVDIVSRLGGDEFVLLIHQADARGAEQAARRVIAALSEPLTLDEMSFTMTCSIGIALYPNDGASLNDLIKNADAAMYRVKERGRASFRFYQPQMNVDLLSRMKIDHAMRQALGRGDFRLHYQPQIDVHSGAVIGAEALLRWRDEELGEVSPGRFIPVAEESGFIVALGEWVLGEAVQQAAAWHRQGLGLVVSINVSALQFQQAHFVEQVAAVIGAAGLPPRSLELELTESILIQDADEALLRLNALAALGVRLAIDDFGTGYSSLGYLKRFPIEKLKIDRSFIQGLPGDESDAGIVHAIVNLARALHLTVIAEGVETEAQREFLVQAGCDEFQGFLFSPAVASTELEEVLCRVSMAPARERSELQLLR</sequence>
<dbReference type="RefSeq" id="WP_251779432.1">
    <property type="nucleotide sequence ID" value="NZ_JAMKFE010000009.1"/>
</dbReference>
<organism evidence="6 7">
    <name type="scientific">Caldimonas mangrovi</name>
    <dbReference type="NCBI Taxonomy" id="2944811"/>
    <lineage>
        <taxon>Bacteria</taxon>
        <taxon>Pseudomonadati</taxon>
        <taxon>Pseudomonadota</taxon>
        <taxon>Betaproteobacteria</taxon>
        <taxon>Burkholderiales</taxon>
        <taxon>Sphaerotilaceae</taxon>
        <taxon>Caldimonas</taxon>
    </lineage>
</organism>
<dbReference type="Gene3D" id="3.20.20.450">
    <property type="entry name" value="EAL domain"/>
    <property type="match status" value="1"/>
</dbReference>
<dbReference type="InterPro" id="IPR000700">
    <property type="entry name" value="PAS-assoc_C"/>
</dbReference>
<dbReference type="PIRSF" id="PIRSF005925">
    <property type="entry name" value="Dos"/>
    <property type="match status" value="1"/>
</dbReference>
<dbReference type="Pfam" id="PF00990">
    <property type="entry name" value="GGDEF"/>
    <property type="match status" value="1"/>
</dbReference>
<name>A0ABT0YQG0_9BURK</name>
<dbReference type="PROSITE" id="PS50887">
    <property type="entry name" value="GGDEF"/>
    <property type="match status" value="1"/>
</dbReference>
<reference evidence="6" key="1">
    <citation type="submission" date="2022-05" db="EMBL/GenBank/DDBJ databases">
        <title>Schlegelella sp. nov., isolated from mangrove soil.</title>
        <authorList>
            <person name="Liu Y."/>
            <person name="Ge X."/>
            <person name="Liu W."/>
        </authorList>
    </citation>
    <scope>NUCLEOTIDE SEQUENCE</scope>
    <source>
        <strain evidence="6">S2-27</strain>
    </source>
</reference>
<dbReference type="SUPFAM" id="SSF55073">
    <property type="entry name" value="Nucleotide cyclase"/>
    <property type="match status" value="1"/>
</dbReference>
<dbReference type="InterPro" id="IPR013767">
    <property type="entry name" value="PAS_fold"/>
</dbReference>
<dbReference type="Pfam" id="PF00563">
    <property type="entry name" value="EAL"/>
    <property type="match status" value="1"/>
</dbReference>
<dbReference type="InterPro" id="IPR012226">
    <property type="entry name" value="Diguanyl_cyclase/Pdiesterase"/>
</dbReference>
<dbReference type="InterPro" id="IPR035965">
    <property type="entry name" value="PAS-like_dom_sf"/>
</dbReference>
<keyword evidence="1" id="KW-0175">Coiled coil</keyword>
<evidence type="ECO:0000259" key="5">
    <source>
        <dbReference type="PROSITE" id="PS50887"/>
    </source>
</evidence>
<evidence type="ECO:0000313" key="6">
    <source>
        <dbReference type="EMBL" id="MCM5680982.1"/>
    </source>
</evidence>
<evidence type="ECO:0000313" key="7">
    <source>
        <dbReference type="Proteomes" id="UP001165541"/>
    </source>
</evidence>
<dbReference type="PROSITE" id="PS50112">
    <property type="entry name" value="PAS"/>
    <property type="match status" value="3"/>
</dbReference>
<proteinExistence type="predicted"/>
<accession>A0ABT0YQG0</accession>
<dbReference type="CDD" id="cd01948">
    <property type="entry name" value="EAL"/>
    <property type="match status" value="1"/>
</dbReference>
<feature type="coiled-coil region" evidence="1">
    <location>
        <begin position="109"/>
        <end position="136"/>
    </location>
</feature>
<feature type="domain" description="PAC" evidence="3">
    <location>
        <begin position="322"/>
        <end position="374"/>
    </location>
</feature>
<dbReference type="SMART" id="SM00052">
    <property type="entry name" value="EAL"/>
    <property type="match status" value="1"/>
</dbReference>
<dbReference type="CDD" id="cd00130">
    <property type="entry name" value="PAS"/>
    <property type="match status" value="2"/>
</dbReference>
<feature type="domain" description="GGDEF" evidence="5">
    <location>
        <begin position="406"/>
        <end position="538"/>
    </location>
</feature>
<dbReference type="NCBIfam" id="TIGR00229">
    <property type="entry name" value="sensory_box"/>
    <property type="match status" value="1"/>
</dbReference>
<dbReference type="InterPro" id="IPR052155">
    <property type="entry name" value="Biofilm_reg_signaling"/>
</dbReference>
<dbReference type="SUPFAM" id="SSF141868">
    <property type="entry name" value="EAL domain-like"/>
    <property type="match status" value="1"/>
</dbReference>
<dbReference type="Pfam" id="PF00989">
    <property type="entry name" value="PAS"/>
    <property type="match status" value="1"/>
</dbReference>
<dbReference type="InterPro" id="IPR001633">
    <property type="entry name" value="EAL_dom"/>
</dbReference>
<comment type="caution">
    <text evidence="6">The sequence shown here is derived from an EMBL/GenBank/DDBJ whole genome shotgun (WGS) entry which is preliminary data.</text>
</comment>
<dbReference type="PROSITE" id="PS50113">
    <property type="entry name" value="PAC"/>
    <property type="match status" value="1"/>
</dbReference>
<dbReference type="InterPro" id="IPR043128">
    <property type="entry name" value="Rev_trsase/Diguanyl_cyclase"/>
</dbReference>
<dbReference type="PANTHER" id="PTHR44757:SF2">
    <property type="entry name" value="BIOFILM ARCHITECTURE MAINTENANCE PROTEIN MBAA"/>
    <property type="match status" value="1"/>
</dbReference>
<dbReference type="SMART" id="SM00267">
    <property type="entry name" value="GGDEF"/>
    <property type="match status" value="1"/>
</dbReference>
<evidence type="ECO:0000259" key="3">
    <source>
        <dbReference type="PROSITE" id="PS50113"/>
    </source>
</evidence>
<dbReference type="CDD" id="cd01949">
    <property type="entry name" value="GGDEF"/>
    <property type="match status" value="1"/>
</dbReference>
<evidence type="ECO:0000259" key="4">
    <source>
        <dbReference type="PROSITE" id="PS50883"/>
    </source>
</evidence>
<dbReference type="PROSITE" id="PS50883">
    <property type="entry name" value="EAL"/>
    <property type="match status" value="1"/>
</dbReference>
<feature type="domain" description="EAL" evidence="4">
    <location>
        <begin position="547"/>
        <end position="800"/>
    </location>
</feature>